<evidence type="ECO:0000256" key="4">
    <source>
        <dbReference type="ARBA" id="ARBA00022737"/>
    </source>
</evidence>
<feature type="domain" description="G-protein coupled receptors family 1 profile" evidence="9">
    <location>
        <begin position="80"/>
        <end position="344"/>
    </location>
</feature>
<reference evidence="10" key="1">
    <citation type="journal article" date="2023" name="G3 (Bethesda)">
        <title>Whole genome assembly and annotation of the endangered Caribbean coral Acropora cervicornis.</title>
        <authorList>
            <person name="Selwyn J.D."/>
            <person name="Vollmer S.V."/>
        </authorList>
    </citation>
    <scope>NUCLEOTIDE SEQUENCE</scope>
    <source>
        <strain evidence="10">K2</strain>
    </source>
</reference>
<reference evidence="10" key="2">
    <citation type="journal article" date="2023" name="Science">
        <title>Genomic signatures of disease resistance in endangered staghorn corals.</title>
        <authorList>
            <person name="Vollmer S.V."/>
            <person name="Selwyn J.D."/>
            <person name="Despard B.A."/>
            <person name="Roesel C.L."/>
        </authorList>
    </citation>
    <scope>NUCLEOTIDE SEQUENCE</scope>
    <source>
        <strain evidence="10">K2</strain>
    </source>
</reference>
<dbReference type="InterPro" id="IPR000719">
    <property type="entry name" value="Prot_kinase_dom"/>
</dbReference>
<dbReference type="InterPro" id="IPR001245">
    <property type="entry name" value="Ser-Thr/Tyr_kinase_cat_dom"/>
</dbReference>
<feature type="transmembrane region" description="Helical" evidence="7">
    <location>
        <begin position="185"/>
        <end position="206"/>
    </location>
</feature>
<dbReference type="AlphaFoldDB" id="A0AAD9QVD9"/>
<feature type="transmembrane region" description="Helical" evidence="7">
    <location>
        <begin position="324"/>
        <end position="344"/>
    </location>
</feature>
<dbReference type="GO" id="GO:0009755">
    <property type="term" value="P:hormone-mediated signaling pathway"/>
    <property type="evidence" value="ECO:0007669"/>
    <property type="project" value="TreeGrafter"/>
</dbReference>
<dbReference type="GO" id="GO:0004672">
    <property type="term" value="F:protein kinase activity"/>
    <property type="evidence" value="ECO:0007669"/>
    <property type="project" value="InterPro"/>
</dbReference>
<dbReference type="PROSITE" id="PS50011">
    <property type="entry name" value="PROTEIN_KINASE_DOM"/>
    <property type="match status" value="1"/>
</dbReference>
<feature type="transmembrane region" description="Helical" evidence="7">
    <location>
        <begin position="242"/>
        <end position="269"/>
    </location>
</feature>
<dbReference type="GO" id="GO:0005886">
    <property type="term" value="C:plasma membrane"/>
    <property type="evidence" value="ECO:0007669"/>
    <property type="project" value="TreeGrafter"/>
</dbReference>
<keyword evidence="3 7" id="KW-0812">Transmembrane</keyword>
<evidence type="ECO:0000259" key="8">
    <source>
        <dbReference type="PROSITE" id="PS50011"/>
    </source>
</evidence>
<evidence type="ECO:0000256" key="1">
    <source>
        <dbReference type="ARBA" id="ARBA00004370"/>
    </source>
</evidence>
<evidence type="ECO:0000313" key="11">
    <source>
        <dbReference type="Proteomes" id="UP001249851"/>
    </source>
</evidence>
<dbReference type="PANTHER" id="PTHR24372">
    <property type="entry name" value="GLYCOPROTEIN HORMONE RECEPTOR"/>
    <property type="match status" value="1"/>
</dbReference>
<feature type="transmembrane region" description="Helical" evidence="7">
    <location>
        <begin position="141"/>
        <end position="164"/>
    </location>
</feature>
<dbReference type="SUPFAM" id="SSF56112">
    <property type="entry name" value="Protein kinase-like (PK-like)"/>
    <property type="match status" value="1"/>
</dbReference>
<comment type="caution">
    <text evidence="10">The sequence shown here is derived from an EMBL/GenBank/DDBJ whole genome shotgun (WGS) entry which is preliminary data.</text>
</comment>
<keyword evidence="4" id="KW-0677">Repeat</keyword>
<dbReference type="Pfam" id="PF07714">
    <property type="entry name" value="PK_Tyr_Ser-Thr"/>
    <property type="match status" value="1"/>
</dbReference>
<feature type="domain" description="Protein kinase" evidence="8">
    <location>
        <begin position="368"/>
        <end position="639"/>
    </location>
</feature>
<dbReference type="Gene3D" id="1.10.510.10">
    <property type="entry name" value="Transferase(Phosphotransferase) domain 1"/>
    <property type="match status" value="1"/>
</dbReference>
<dbReference type="PROSITE" id="PS50262">
    <property type="entry name" value="G_PROTEIN_RECEP_F1_2"/>
    <property type="match status" value="1"/>
</dbReference>
<gene>
    <name evidence="10" type="ORF">P5673_007678</name>
</gene>
<sequence>MKNSLLSLKNFPFDAFDGLINLKELYVDEFILCCYAGEAAAAGTVKCHSPKDEFSSCFDLMKNRGVQVCVWILGLTALLGNLIVILTRVVAKEDNKVQSILLTNLAMSDLLVGIYLLIIAIKDVQWQGEYFLHDFKWRSGIPCALTGVLSMISSEVSVLMLTVLTTDRLICIVFPFKVRRMNRSVACAVVGGVWFFGAMLSVIPILGLEYFYDKKRSVGFYGKSSVCLPVQLSEDRMAGWEYAAGIFIGLNFVSFVYILVAYIVMFMTVKNSSKKVRSTNTKRESQMARRMFFIILTDFLCWMPVILIGVLSVLGKFHDPEKQAYIWIAVFVLPVNSSINPFLYTFSTPNVRRKIGQMKNSLFSFIVRELKRSKGENVSGLRIMSTSSILPEETSNLVGFVVACRENGKENAMRLIKHFSSECKDDWRKESGLVNELGETEHPNILTHCWHCKAQEYPLNFKQMLFPRLAKSAFLLCYEFPESTPLDKYLKNKKIVLNLGTILVVAVDLIDAIQCLENRGIVHNNITTSTVLIAKGFRVPPVKAILAGFGSSQFVSRDFPDCKEIDRNKKDILGKNIVQLGCVLAELMRSCCDSRESDELQGIVHLCSEQDVDVRPSASQIGDLLRDLCHQNDIWDTPV</sequence>
<evidence type="ECO:0000256" key="7">
    <source>
        <dbReference type="SAM" id="Phobius"/>
    </source>
</evidence>
<dbReference type="InterPro" id="IPR000276">
    <property type="entry name" value="GPCR_Rhodpsn"/>
</dbReference>
<dbReference type="EMBL" id="JARQWQ010000013">
    <property type="protein sequence ID" value="KAK2567805.1"/>
    <property type="molecule type" value="Genomic_DNA"/>
</dbReference>
<evidence type="ECO:0000256" key="2">
    <source>
        <dbReference type="ARBA" id="ARBA00022614"/>
    </source>
</evidence>
<dbReference type="Gene3D" id="1.20.1070.10">
    <property type="entry name" value="Rhodopsin 7-helix transmembrane proteins"/>
    <property type="match status" value="1"/>
</dbReference>
<dbReference type="GO" id="GO:0008528">
    <property type="term" value="F:G protein-coupled peptide receptor activity"/>
    <property type="evidence" value="ECO:0007669"/>
    <property type="project" value="TreeGrafter"/>
</dbReference>
<accession>A0AAD9QVD9</accession>
<comment type="subcellular location">
    <subcellularLocation>
        <location evidence="1">Membrane</location>
    </subcellularLocation>
</comment>
<keyword evidence="11" id="KW-1185">Reference proteome</keyword>
<dbReference type="PRINTS" id="PR00237">
    <property type="entry name" value="GPCRRHODOPSN"/>
</dbReference>
<dbReference type="FunFam" id="1.20.1070.10:FF:000393">
    <property type="entry name" value="Predicted protein"/>
    <property type="match status" value="1"/>
</dbReference>
<feature type="transmembrane region" description="Helical" evidence="7">
    <location>
        <begin position="290"/>
        <end position="312"/>
    </location>
</feature>
<dbReference type="Proteomes" id="UP001249851">
    <property type="component" value="Unassembled WGS sequence"/>
</dbReference>
<keyword evidence="10" id="KW-0675">Receptor</keyword>
<keyword evidence="6 7" id="KW-0472">Membrane</keyword>
<dbReference type="GO" id="GO:0007189">
    <property type="term" value="P:adenylate cyclase-activating G protein-coupled receptor signaling pathway"/>
    <property type="evidence" value="ECO:0007669"/>
    <property type="project" value="TreeGrafter"/>
</dbReference>
<evidence type="ECO:0000313" key="10">
    <source>
        <dbReference type="EMBL" id="KAK2567805.1"/>
    </source>
</evidence>
<dbReference type="InterPro" id="IPR011009">
    <property type="entry name" value="Kinase-like_dom_sf"/>
</dbReference>
<dbReference type="GO" id="GO:0005524">
    <property type="term" value="F:ATP binding"/>
    <property type="evidence" value="ECO:0007669"/>
    <property type="project" value="InterPro"/>
</dbReference>
<proteinExistence type="predicted"/>
<name>A0AAD9QVD9_ACRCE</name>
<dbReference type="CDD" id="cd15137">
    <property type="entry name" value="7tmA_Relaxin_R"/>
    <property type="match status" value="1"/>
</dbReference>
<dbReference type="SMART" id="SM00220">
    <property type="entry name" value="S_TKc"/>
    <property type="match status" value="1"/>
</dbReference>
<evidence type="ECO:0000256" key="6">
    <source>
        <dbReference type="ARBA" id="ARBA00023136"/>
    </source>
</evidence>
<keyword evidence="5 7" id="KW-1133">Transmembrane helix</keyword>
<evidence type="ECO:0000259" key="9">
    <source>
        <dbReference type="PROSITE" id="PS50262"/>
    </source>
</evidence>
<evidence type="ECO:0000256" key="5">
    <source>
        <dbReference type="ARBA" id="ARBA00022989"/>
    </source>
</evidence>
<organism evidence="10 11">
    <name type="scientific">Acropora cervicornis</name>
    <name type="common">Staghorn coral</name>
    <dbReference type="NCBI Taxonomy" id="6130"/>
    <lineage>
        <taxon>Eukaryota</taxon>
        <taxon>Metazoa</taxon>
        <taxon>Cnidaria</taxon>
        <taxon>Anthozoa</taxon>
        <taxon>Hexacorallia</taxon>
        <taxon>Scleractinia</taxon>
        <taxon>Astrocoeniina</taxon>
        <taxon>Acroporidae</taxon>
        <taxon>Acropora</taxon>
    </lineage>
</organism>
<dbReference type="InterPro" id="IPR017452">
    <property type="entry name" value="GPCR_Rhodpsn_7TM"/>
</dbReference>
<dbReference type="SMART" id="SM01381">
    <property type="entry name" value="7TM_GPCR_Srsx"/>
    <property type="match status" value="1"/>
</dbReference>
<keyword evidence="2" id="KW-0433">Leucine-rich repeat</keyword>
<dbReference type="PANTHER" id="PTHR24372:SF77">
    <property type="entry name" value="G-PROTEIN COUPLED RECEPTORS FAMILY 1 PROFILE DOMAIN-CONTAINING PROTEIN"/>
    <property type="match status" value="1"/>
</dbReference>
<protein>
    <submittedName>
        <fullName evidence="10">G-protein coupled receptor GRL101</fullName>
    </submittedName>
</protein>
<feature type="transmembrane region" description="Helical" evidence="7">
    <location>
        <begin position="101"/>
        <end position="121"/>
    </location>
</feature>
<feature type="transmembrane region" description="Helical" evidence="7">
    <location>
        <begin position="70"/>
        <end position="89"/>
    </location>
</feature>
<dbReference type="Pfam" id="PF00001">
    <property type="entry name" value="7tm_1"/>
    <property type="match status" value="1"/>
</dbReference>
<evidence type="ECO:0000256" key="3">
    <source>
        <dbReference type="ARBA" id="ARBA00022692"/>
    </source>
</evidence>
<dbReference type="SUPFAM" id="SSF81321">
    <property type="entry name" value="Family A G protein-coupled receptor-like"/>
    <property type="match status" value="1"/>
</dbReference>